<evidence type="ECO:0000256" key="2">
    <source>
        <dbReference type="ARBA" id="ARBA00006228"/>
    </source>
</evidence>
<dbReference type="GO" id="GO:0005886">
    <property type="term" value="C:plasma membrane"/>
    <property type="evidence" value="ECO:0007669"/>
    <property type="project" value="UniProtKB-SubCell"/>
</dbReference>
<keyword evidence="5" id="KW-1133">Transmembrane helix</keyword>
<evidence type="ECO:0000256" key="4">
    <source>
        <dbReference type="ARBA" id="ARBA00022692"/>
    </source>
</evidence>
<dbReference type="NCBIfam" id="NF006519">
    <property type="entry name" value="PRK08965.1-3"/>
    <property type="match status" value="1"/>
</dbReference>
<evidence type="ECO:0000256" key="5">
    <source>
        <dbReference type="ARBA" id="ARBA00022989"/>
    </source>
</evidence>
<sequence>MRGFALNLLLAVVWALFSGEVSSRELAVGFLVGFLILRLFPHALGAEEYVERSRGFLVFLVFFVRELTVANVQVALMALRREPRLNPVIVAVPLRLRSELSLTLLAAVITLMPGTVAMGLSADRRTLYAHAVGLPDLDAARESILRVERELLRFLPADSAWRPRRPMEELA</sequence>
<dbReference type="PIRSF" id="PIRSF019239">
    <property type="entry name" value="MrpE"/>
    <property type="match status" value="1"/>
</dbReference>
<evidence type="ECO:0000256" key="6">
    <source>
        <dbReference type="ARBA" id="ARBA00023136"/>
    </source>
</evidence>
<dbReference type="Pfam" id="PF01899">
    <property type="entry name" value="MNHE"/>
    <property type="match status" value="1"/>
</dbReference>
<dbReference type="EMBL" id="CP149782">
    <property type="protein sequence ID" value="WYF45580.1"/>
    <property type="molecule type" value="Genomic_DNA"/>
</dbReference>
<name>A0AAU6Q5F9_9DEIO</name>
<gene>
    <name evidence="7" type="ORF">WDJ50_05530</name>
</gene>
<comment type="subcellular location">
    <subcellularLocation>
        <location evidence="1">Cell membrane</location>
        <topology evidence="1">Multi-pass membrane protein</topology>
    </subcellularLocation>
</comment>
<evidence type="ECO:0000313" key="7">
    <source>
        <dbReference type="EMBL" id="WYF45580.1"/>
    </source>
</evidence>
<dbReference type="GO" id="GO:0008324">
    <property type="term" value="F:monoatomic cation transmembrane transporter activity"/>
    <property type="evidence" value="ECO:0007669"/>
    <property type="project" value="InterPro"/>
</dbReference>
<evidence type="ECO:0000256" key="1">
    <source>
        <dbReference type="ARBA" id="ARBA00004651"/>
    </source>
</evidence>
<dbReference type="PANTHER" id="PTHR34584:SF1">
    <property type="entry name" value="NA(+)_H(+) ANTIPORTER SUBUNIT E1"/>
    <property type="match status" value="1"/>
</dbReference>
<proteinExistence type="inferred from homology"/>
<reference evidence="7" key="1">
    <citation type="submission" date="2024-03" db="EMBL/GenBank/DDBJ databases">
        <title>Deinococcus weizhi sp. nov., isolated from human skin.</title>
        <authorList>
            <person name="Wei Z."/>
            <person name="Tian F."/>
            <person name="Yang C."/>
            <person name="Xin L.T."/>
            <person name="Wen Z.J."/>
            <person name="Lan K.C."/>
            <person name="Yu L."/>
            <person name="Zhe W."/>
            <person name="Dan F.D."/>
            <person name="Jun W."/>
            <person name="Rui Z."/>
            <person name="Yong X.J."/>
            <person name="Ting Y."/>
            <person name="Wei X."/>
            <person name="Xu Z.G."/>
            <person name="Xin Z."/>
            <person name="Dong F.G."/>
            <person name="Ni X.M."/>
            <person name="Zheng M.G."/>
            <person name="Chun Y."/>
            <person name="Qian W.X."/>
        </authorList>
    </citation>
    <scope>NUCLEOTIDE SEQUENCE</scope>
    <source>
        <strain evidence="7">VB142</strain>
    </source>
</reference>
<evidence type="ECO:0000256" key="3">
    <source>
        <dbReference type="ARBA" id="ARBA00022475"/>
    </source>
</evidence>
<keyword evidence="6" id="KW-0472">Membrane</keyword>
<dbReference type="PANTHER" id="PTHR34584">
    <property type="entry name" value="NA(+)/H(+) ANTIPORTER SUBUNIT E1"/>
    <property type="match status" value="1"/>
</dbReference>
<accession>A0AAU6Q5F9</accession>
<protein>
    <submittedName>
        <fullName evidence="7">Na+/H+ antiporter subunit E</fullName>
    </submittedName>
</protein>
<dbReference type="InterPro" id="IPR002758">
    <property type="entry name" value="Cation_antiport_E"/>
</dbReference>
<comment type="similarity">
    <text evidence="2">Belongs to the CPA3 antiporters (TC 2.A.63) subunit E family.</text>
</comment>
<keyword evidence="3" id="KW-1003">Cell membrane</keyword>
<keyword evidence="4" id="KW-0812">Transmembrane</keyword>
<dbReference type="RefSeq" id="WP_339096865.1">
    <property type="nucleotide sequence ID" value="NZ_CP149782.1"/>
</dbReference>
<organism evidence="7">
    <name type="scientific">Deinococcus sp. VB142</name>
    <dbReference type="NCBI Taxonomy" id="3112952"/>
    <lineage>
        <taxon>Bacteria</taxon>
        <taxon>Thermotogati</taxon>
        <taxon>Deinococcota</taxon>
        <taxon>Deinococci</taxon>
        <taxon>Deinococcales</taxon>
        <taxon>Deinococcaceae</taxon>
        <taxon>Deinococcus</taxon>
    </lineage>
</organism>
<dbReference type="AlphaFoldDB" id="A0AAU6Q5F9"/>